<evidence type="ECO:0000313" key="6">
    <source>
        <dbReference type="Proteomes" id="UP000609531"/>
    </source>
</evidence>
<organism evidence="5 6">
    <name type="scientific">Acuticoccus mangrovi</name>
    <dbReference type="NCBI Taxonomy" id="2796142"/>
    <lineage>
        <taxon>Bacteria</taxon>
        <taxon>Pseudomonadati</taxon>
        <taxon>Pseudomonadota</taxon>
        <taxon>Alphaproteobacteria</taxon>
        <taxon>Hyphomicrobiales</taxon>
        <taxon>Amorphaceae</taxon>
        <taxon>Acuticoccus</taxon>
    </lineage>
</organism>
<protein>
    <submittedName>
        <fullName evidence="5">DEAD/DEAH box helicase</fullName>
    </submittedName>
</protein>
<feature type="domain" description="Helicase ATP-binding" evidence="3">
    <location>
        <begin position="484"/>
        <end position="662"/>
    </location>
</feature>
<keyword evidence="1" id="KW-0378">Hydrolase</keyword>
<reference evidence="5" key="1">
    <citation type="submission" date="2020-12" db="EMBL/GenBank/DDBJ databases">
        <title>Bacterial taxonomy.</title>
        <authorList>
            <person name="Pan X."/>
        </authorList>
    </citation>
    <scope>NUCLEOTIDE SEQUENCE</scope>
    <source>
        <strain evidence="5">B2012</strain>
    </source>
</reference>
<evidence type="ECO:0000313" key="5">
    <source>
        <dbReference type="EMBL" id="MBJ3775304.1"/>
    </source>
</evidence>
<dbReference type="InterPro" id="IPR001650">
    <property type="entry name" value="Helicase_C-like"/>
</dbReference>
<dbReference type="PROSITE" id="PS51192">
    <property type="entry name" value="HELICASE_ATP_BIND_1"/>
    <property type="match status" value="1"/>
</dbReference>
<evidence type="ECO:0000259" key="4">
    <source>
        <dbReference type="PROSITE" id="PS51194"/>
    </source>
</evidence>
<feature type="region of interest" description="Disordered" evidence="2">
    <location>
        <begin position="400"/>
        <end position="438"/>
    </location>
</feature>
<evidence type="ECO:0000259" key="3">
    <source>
        <dbReference type="PROSITE" id="PS51192"/>
    </source>
</evidence>
<gene>
    <name evidence="5" type="ORF">JCR33_06380</name>
</gene>
<dbReference type="PANTHER" id="PTHR10799">
    <property type="entry name" value="SNF2/RAD54 HELICASE FAMILY"/>
    <property type="match status" value="1"/>
</dbReference>
<keyword evidence="5" id="KW-0547">Nucleotide-binding</keyword>
<dbReference type="RefSeq" id="WP_198881173.1">
    <property type="nucleotide sequence ID" value="NZ_JAEKJA010000003.1"/>
</dbReference>
<dbReference type="GO" id="GO:0005524">
    <property type="term" value="F:ATP binding"/>
    <property type="evidence" value="ECO:0007669"/>
    <property type="project" value="InterPro"/>
</dbReference>
<dbReference type="InterPro" id="IPR027417">
    <property type="entry name" value="P-loop_NTPase"/>
</dbReference>
<dbReference type="InterPro" id="IPR038718">
    <property type="entry name" value="SNF2-like_sf"/>
</dbReference>
<dbReference type="Gene3D" id="3.40.50.10810">
    <property type="entry name" value="Tandem AAA-ATPase domain"/>
    <property type="match status" value="1"/>
</dbReference>
<keyword evidence="5" id="KW-0347">Helicase</keyword>
<dbReference type="Pfam" id="PF00271">
    <property type="entry name" value="Helicase_C"/>
    <property type="match status" value="1"/>
</dbReference>
<evidence type="ECO:0000256" key="2">
    <source>
        <dbReference type="SAM" id="MobiDB-lite"/>
    </source>
</evidence>
<feature type="domain" description="Helicase C-terminal" evidence="4">
    <location>
        <begin position="786"/>
        <end position="952"/>
    </location>
</feature>
<dbReference type="Gene3D" id="3.40.50.300">
    <property type="entry name" value="P-loop containing nucleotide triphosphate hydrolases"/>
    <property type="match status" value="1"/>
</dbReference>
<proteinExistence type="predicted"/>
<dbReference type="GO" id="GO:0004386">
    <property type="term" value="F:helicase activity"/>
    <property type="evidence" value="ECO:0007669"/>
    <property type="project" value="UniProtKB-KW"/>
</dbReference>
<dbReference type="InterPro" id="IPR049730">
    <property type="entry name" value="SNF2/RAD54-like_C"/>
</dbReference>
<dbReference type="Pfam" id="PF00176">
    <property type="entry name" value="SNF2-rel_dom"/>
    <property type="match status" value="1"/>
</dbReference>
<dbReference type="InterPro" id="IPR014001">
    <property type="entry name" value="Helicase_ATP-bd"/>
</dbReference>
<accession>A0A934MKB0</accession>
<dbReference type="AlphaFoldDB" id="A0A934MKB0"/>
<dbReference type="SMART" id="SM00490">
    <property type="entry name" value="HELICc"/>
    <property type="match status" value="1"/>
</dbReference>
<dbReference type="InterPro" id="IPR000330">
    <property type="entry name" value="SNF2_N"/>
</dbReference>
<dbReference type="SUPFAM" id="SSF52540">
    <property type="entry name" value="P-loop containing nucleoside triphosphate hydrolases"/>
    <property type="match status" value="2"/>
</dbReference>
<dbReference type="Proteomes" id="UP000609531">
    <property type="component" value="Unassembled WGS sequence"/>
</dbReference>
<feature type="compositionally biased region" description="Basic and acidic residues" evidence="2">
    <location>
        <begin position="409"/>
        <end position="434"/>
    </location>
</feature>
<dbReference type="SMART" id="SM00487">
    <property type="entry name" value="DEXDc"/>
    <property type="match status" value="1"/>
</dbReference>
<dbReference type="CDD" id="cd18793">
    <property type="entry name" value="SF2_C_SNF"/>
    <property type="match status" value="1"/>
</dbReference>
<comment type="caution">
    <text evidence="5">The sequence shown here is derived from an EMBL/GenBank/DDBJ whole genome shotgun (WGS) entry which is preliminary data.</text>
</comment>
<keyword evidence="5" id="KW-0067">ATP-binding</keyword>
<dbReference type="GO" id="GO:0016787">
    <property type="term" value="F:hydrolase activity"/>
    <property type="evidence" value="ECO:0007669"/>
    <property type="project" value="UniProtKB-KW"/>
</dbReference>
<sequence length="966" mass="105490">MTACLVSKAVDGGFVIAAEETARGLLRRATRRLATSEWAAHGLPATSAGRIALRALLADDLAEMRDNDVLIHDRGAARLDVGEADALGLPQTLPFTLEIATRDNIASDRFRAVARFVDPSGGIVRIERRGASARVGARLFRVPESVGRVIDAAEAINHAHDADQRLAAIAALKALLPDEANIKPDTFLKRIRLHHAHTMLLDVRTVDGEVEFDPVLLSEWKEGGEPSPLLGDAEQERFRSTFRGRGVMPAFVLGNGEYVFVDPALRRALGVVHEKQRAPNAERVDFVQRPERVLADAGALPEPDGEDTEPPRFVETATYSERVREIGPWVPPELPFIKSVPNNWLPERFAILLGDKLVTLEAQGVPPALAAVQKARADGASTAQVGDVEVPATADVERTLAGLDAVSRPPDRDEPTSSEKKGQSDTAGDTDHIRSGPHAPVILTNYTEIDHLREARAREMNDATPSLRSELRPHQVEALAWLCECYTAGRPGALLADDMGLGKTIEVLAFLSWWRAASTAPRPILIVAPTSLLDNWTREHATHLATPLGPQLTAYGPGIKLLRTRTGKEEATGTGHLNIEAIASAGFVLTTYETLRDFAISFAAIPFGIAVYDETQKAKNPKSRLTNAVKAINADFSIAMTGTPVENHMADLWSICDLIQPGVLGTLRDFVDRYDPSLEDLTPFCELRTALLERDDEGLPPLVLRRLKTDVVDLPPLIPHPVEREMAGRQAEAYQHVVARARAEGGREQLRVLHDMRSISLHPVDRSNEPDLSDEAYISLSARLAETVSILDDVQREGAKALVFLDARRMQDVLSDLLAQRYRIPAPDIISGETPARRRQEIVDRFSAAEGFCVLILSPRAAGVGLNITAATHVIHLDRWWNPAVEDQCTARAYRIGQTRPVTVHLPMALHPGFGAASYDRVLHGILTRKRKMSQTLFMPAEISASEFGDIAGSATDDDGFSEGAS</sequence>
<evidence type="ECO:0000256" key="1">
    <source>
        <dbReference type="ARBA" id="ARBA00022801"/>
    </source>
</evidence>
<dbReference type="PROSITE" id="PS51194">
    <property type="entry name" value="HELICASE_CTER"/>
    <property type="match status" value="1"/>
</dbReference>
<dbReference type="EMBL" id="JAEKJA010000003">
    <property type="protein sequence ID" value="MBJ3775304.1"/>
    <property type="molecule type" value="Genomic_DNA"/>
</dbReference>
<keyword evidence="6" id="KW-1185">Reference proteome</keyword>
<name>A0A934MKB0_9HYPH</name>